<proteinExistence type="predicted"/>
<dbReference type="EMBL" id="JACHMC010000001">
    <property type="protein sequence ID" value="MBB4883551.1"/>
    <property type="molecule type" value="Genomic_DNA"/>
</dbReference>
<protein>
    <submittedName>
        <fullName evidence="1">Cation diffusion facilitator CzcD-associated flavoprotein CzcO</fullName>
    </submittedName>
</protein>
<evidence type="ECO:0000313" key="2">
    <source>
        <dbReference type="Proteomes" id="UP000560081"/>
    </source>
</evidence>
<accession>A0A7W7PAG9</accession>
<gene>
    <name evidence="1" type="ORF">BJ976_001902</name>
</gene>
<evidence type="ECO:0000313" key="1">
    <source>
        <dbReference type="EMBL" id="MBB4883551.1"/>
    </source>
</evidence>
<name>A0A7W7PAG9_9MICC</name>
<organism evidence="1 2">
    <name type="scientific">Micrococcus flavus</name>
    <dbReference type="NCBI Taxonomy" id="384602"/>
    <lineage>
        <taxon>Bacteria</taxon>
        <taxon>Bacillati</taxon>
        <taxon>Actinomycetota</taxon>
        <taxon>Actinomycetes</taxon>
        <taxon>Micrococcales</taxon>
        <taxon>Micrococcaceae</taxon>
        <taxon>Micrococcus</taxon>
    </lineage>
</organism>
<keyword evidence="2" id="KW-1185">Reference proteome</keyword>
<dbReference type="Proteomes" id="UP000560081">
    <property type="component" value="Unassembled WGS sequence"/>
</dbReference>
<reference evidence="1 2" key="1">
    <citation type="submission" date="2020-08" db="EMBL/GenBank/DDBJ databases">
        <title>Sequencing the genomes of 1000 actinobacteria strains.</title>
        <authorList>
            <person name="Klenk H.-P."/>
        </authorList>
    </citation>
    <scope>NUCLEOTIDE SEQUENCE [LARGE SCALE GENOMIC DNA]</scope>
    <source>
        <strain evidence="1 2">DSM 19079</strain>
    </source>
</reference>
<dbReference type="AlphaFoldDB" id="A0A7W7PAG9"/>
<comment type="caution">
    <text evidence="1">The sequence shown here is derived from an EMBL/GenBank/DDBJ whole genome shotgun (WGS) entry which is preliminary data.</text>
</comment>
<sequence>MAETDVLVIGARQAGLALGHYLRREEPSCRQSRTQVGKPRRAGSRFLVQQALYRHVATTGQLREDGGKVLARKGST</sequence>